<feature type="transmembrane region" description="Helical" evidence="5">
    <location>
        <begin position="261"/>
        <end position="278"/>
    </location>
</feature>
<feature type="domain" description="EamA" evidence="6">
    <location>
        <begin position="148"/>
        <end position="277"/>
    </location>
</feature>
<sequence length="279" mass="28892">MATLLALISSLLWGSADFEAGRLSKKYPALVVLGVSQFIGLLTGITIVIISGGWIAPSISTASYFIPGICAGITGYLGLLCLYAGLSTGRMGVVSPISALGAIIPLGYAIYNGDRLSLITTIGVVLALTGAFCASGPELGNGLPIKPLILALGAMFGFGVTLIFMSIGSETSSLMTMTTMRTTTAVMTLSMFWKFRGIGAISPSLYPRFILVGIADFLANLLLGVACTKGLVSLAMVLGSLYPVATVVLAYKLLHERLHKVQYVGVALAVAGVAIISAF</sequence>
<evidence type="ECO:0000313" key="8">
    <source>
        <dbReference type="EMBL" id="CAB5114611.1"/>
    </source>
</evidence>
<feature type="transmembrane region" description="Helical" evidence="5">
    <location>
        <begin position="117"/>
        <end position="136"/>
    </location>
</feature>
<feature type="transmembrane region" description="Helical" evidence="5">
    <location>
        <begin position="93"/>
        <end position="111"/>
    </location>
</feature>
<dbReference type="PANTHER" id="PTHR32322:SF2">
    <property type="entry name" value="EAMA DOMAIN-CONTAINING PROTEIN"/>
    <property type="match status" value="1"/>
</dbReference>
<protein>
    <submittedName>
        <fullName evidence="7">Unannotated protein</fullName>
    </submittedName>
</protein>
<dbReference type="Gene3D" id="1.10.3730.20">
    <property type="match status" value="1"/>
</dbReference>
<dbReference type="InterPro" id="IPR037185">
    <property type="entry name" value="EmrE-like"/>
</dbReference>
<dbReference type="SUPFAM" id="SSF103481">
    <property type="entry name" value="Multidrug resistance efflux transporter EmrE"/>
    <property type="match status" value="2"/>
</dbReference>
<feature type="transmembrane region" description="Helical" evidence="5">
    <location>
        <begin position="30"/>
        <end position="56"/>
    </location>
</feature>
<keyword evidence="3 5" id="KW-1133">Transmembrane helix</keyword>
<keyword evidence="2 5" id="KW-0812">Transmembrane</keyword>
<evidence type="ECO:0000256" key="3">
    <source>
        <dbReference type="ARBA" id="ARBA00022989"/>
    </source>
</evidence>
<accession>A0A6J6C772</accession>
<feature type="transmembrane region" description="Helical" evidence="5">
    <location>
        <begin position="148"/>
        <end position="168"/>
    </location>
</feature>
<dbReference type="GO" id="GO:0016020">
    <property type="term" value="C:membrane"/>
    <property type="evidence" value="ECO:0007669"/>
    <property type="project" value="UniProtKB-SubCell"/>
</dbReference>
<feature type="transmembrane region" description="Helical" evidence="5">
    <location>
        <begin position="205"/>
        <end position="225"/>
    </location>
</feature>
<evidence type="ECO:0000256" key="5">
    <source>
        <dbReference type="SAM" id="Phobius"/>
    </source>
</evidence>
<feature type="transmembrane region" description="Helical" evidence="5">
    <location>
        <begin position="62"/>
        <end position="86"/>
    </location>
</feature>
<dbReference type="AlphaFoldDB" id="A0A6J6C772"/>
<reference evidence="7" key="1">
    <citation type="submission" date="2020-05" db="EMBL/GenBank/DDBJ databases">
        <authorList>
            <person name="Chiriac C."/>
            <person name="Salcher M."/>
            <person name="Ghai R."/>
            <person name="Kavagutti S V."/>
        </authorList>
    </citation>
    <scope>NUCLEOTIDE SEQUENCE</scope>
</reference>
<evidence type="ECO:0000256" key="4">
    <source>
        <dbReference type="ARBA" id="ARBA00023136"/>
    </source>
</evidence>
<dbReference type="Pfam" id="PF00892">
    <property type="entry name" value="EamA"/>
    <property type="match status" value="2"/>
</dbReference>
<keyword evidence="4 5" id="KW-0472">Membrane</keyword>
<dbReference type="PANTHER" id="PTHR32322">
    <property type="entry name" value="INNER MEMBRANE TRANSPORTER"/>
    <property type="match status" value="1"/>
</dbReference>
<evidence type="ECO:0000256" key="1">
    <source>
        <dbReference type="ARBA" id="ARBA00004141"/>
    </source>
</evidence>
<dbReference type="InterPro" id="IPR050638">
    <property type="entry name" value="AA-Vitamin_Transporters"/>
</dbReference>
<evidence type="ECO:0000256" key="2">
    <source>
        <dbReference type="ARBA" id="ARBA00022692"/>
    </source>
</evidence>
<feature type="transmembrane region" description="Helical" evidence="5">
    <location>
        <begin position="231"/>
        <end position="254"/>
    </location>
</feature>
<feature type="transmembrane region" description="Helical" evidence="5">
    <location>
        <begin position="174"/>
        <end position="193"/>
    </location>
</feature>
<feature type="domain" description="EamA" evidence="6">
    <location>
        <begin position="3"/>
        <end position="134"/>
    </location>
</feature>
<gene>
    <name evidence="7" type="ORF">UFOPK1438_00811</name>
    <name evidence="8" type="ORF">UFOPK4424_00370</name>
</gene>
<dbReference type="InterPro" id="IPR000620">
    <property type="entry name" value="EamA_dom"/>
</dbReference>
<organism evidence="7">
    <name type="scientific">freshwater metagenome</name>
    <dbReference type="NCBI Taxonomy" id="449393"/>
    <lineage>
        <taxon>unclassified sequences</taxon>
        <taxon>metagenomes</taxon>
        <taxon>ecological metagenomes</taxon>
    </lineage>
</organism>
<proteinExistence type="predicted"/>
<name>A0A6J6C772_9ZZZZ</name>
<comment type="subcellular location">
    <subcellularLocation>
        <location evidence="1">Membrane</location>
        <topology evidence="1">Multi-pass membrane protein</topology>
    </subcellularLocation>
</comment>
<evidence type="ECO:0000313" key="7">
    <source>
        <dbReference type="EMBL" id="CAB4546905.1"/>
    </source>
</evidence>
<dbReference type="EMBL" id="CAEZSM010000107">
    <property type="protein sequence ID" value="CAB4546905.1"/>
    <property type="molecule type" value="Genomic_DNA"/>
</dbReference>
<evidence type="ECO:0000259" key="6">
    <source>
        <dbReference type="Pfam" id="PF00892"/>
    </source>
</evidence>
<dbReference type="EMBL" id="CAFBRW010000053">
    <property type="protein sequence ID" value="CAB5114611.1"/>
    <property type="molecule type" value="Genomic_DNA"/>
</dbReference>